<dbReference type="AlphaFoldDB" id="A0A3G9GHK0"/>
<organism evidence="1 2">
    <name type="scientific">Aquitalea magnusonii</name>
    <dbReference type="NCBI Taxonomy" id="332411"/>
    <lineage>
        <taxon>Bacteria</taxon>
        <taxon>Pseudomonadati</taxon>
        <taxon>Pseudomonadota</taxon>
        <taxon>Betaproteobacteria</taxon>
        <taxon>Neisseriales</taxon>
        <taxon>Chromobacteriaceae</taxon>
        <taxon>Aquitalea</taxon>
    </lineage>
</organism>
<name>A0A3G9GHK0_9NEIS</name>
<keyword evidence="2" id="KW-1185">Reference proteome</keyword>
<accession>A0A3G9GHK0</accession>
<sequence length="47" mass="5357">MLAQTQAEIVNTLHFDAPQFGWAALSPIPRHKIHFSRVFAHTPGKWC</sequence>
<evidence type="ECO:0000313" key="2">
    <source>
        <dbReference type="Proteomes" id="UP000198290"/>
    </source>
</evidence>
<reference evidence="2" key="1">
    <citation type="journal article" date="2017" name="Biotechnol. Biofuels">
        <title>Evaluation of environmental bacterial communities as a factor affecting the growth of duckweed Lemna minor.</title>
        <authorList>
            <person name="Ishizawa H."/>
            <person name="Kuroda M."/>
            <person name="Morikawa M."/>
            <person name="Ike M."/>
        </authorList>
    </citation>
    <scope>NUCLEOTIDE SEQUENCE [LARGE SCALE GENOMIC DNA]</scope>
    <source>
        <strain evidence="2">H3</strain>
    </source>
</reference>
<dbReference type="EMBL" id="AP018823">
    <property type="protein sequence ID" value="BBF86109.1"/>
    <property type="molecule type" value="Genomic_DNA"/>
</dbReference>
<gene>
    <name evidence="1" type="ORF">DLM_2502</name>
</gene>
<reference evidence="1 2" key="2">
    <citation type="journal article" date="2017" name="Genome Announc.">
        <title>Draft genome sequence of Aquitalea magnusonii strain H3, a plant growth-promoting bacterium of duckweed Lemna minor.</title>
        <authorList>
            <person name="Ishizawa H."/>
            <person name="Kuroda M."/>
            <person name="Ike M."/>
        </authorList>
    </citation>
    <scope>NUCLEOTIDE SEQUENCE [LARGE SCALE GENOMIC DNA]</scope>
    <source>
        <strain evidence="1 2">H3</strain>
    </source>
</reference>
<protein>
    <submittedName>
        <fullName evidence="1">Uncharacterized protein</fullName>
    </submittedName>
</protein>
<dbReference type="KEGG" id="amah:DLM_2502"/>
<dbReference type="Proteomes" id="UP000198290">
    <property type="component" value="Chromosome"/>
</dbReference>
<proteinExistence type="predicted"/>
<evidence type="ECO:0000313" key="1">
    <source>
        <dbReference type="EMBL" id="BBF86109.1"/>
    </source>
</evidence>
<reference evidence="2" key="3">
    <citation type="journal article" date="2017" name="Plant Physiol. Biochem.">
        <title>Differential oxidative and antioxidative response of duckweed Lemna minor toward plant growth promoting/inhibiting bacteria.</title>
        <authorList>
            <person name="Ishizawa H."/>
            <person name="Kuroda M."/>
            <person name="Morikawa M."/>
            <person name="Ike M."/>
        </authorList>
    </citation>
    <scope>NUCLEOTIDE SEQUENCE [LARGE SCALE GENOMIC DNA]</scope>
    <source>
        <strain evidence="2">H3</strain>
    </source>
</reference>